<sequence length="220" mass="23316">MLNGVVWPEIWQATGATLYMIVLSALFAVIIGLPVGILLFLTGPRGLLANRAVYQVTSVVVNIVRSVPFIILLIALIPFTDWVVGTSIGVNAAIVPLVIGAAPFFARVAETAFGEVDAGVIEAAQAMGASIRIIVSRVLLREAWPSILAGVTLTAVALVGYSAMSGVIGGGGLGDLAVRYGYERFQTNVMIVTTIVLIILVQILQMFGDRIVLHFAKRRG</sequence>
<evidence type="ECO:0000256" key="6">
    <source>
        <dbReference type="ARBA" id="ARBA00023136"/>
    </source>
</evidence>
<protein>
    <submittedName>
        <fullName evidence="9">ABC transporter permease</fullName>
    </submittedName>
</protein>
<feature type="transmembrane region" description="Helical" evidence="7">
    <location>
        <begin position="147"/>
        <end position="169"/>
    </location>
</feature>
<feature type="transmembrane region" description="Helical" evidence="7">
    <location>
        <begin position="16"/>
        <end position="41"/>
    </location>
</feature>
<accession>A0ABY6Z308</accession>
<keyword evidence="3" id="KW-1003">Cell membrane</keyword>
<keyword evidence="6 7" id="KW-0472">Membrane</keyword>
<name>A0ABY6Z308_9BACL</name>
<dbReference type="InterPro" id="IPR035906">
    <property type="entry name" value="MetI-like_sf"/>
</dbReference>
<comment type="subcellular location">
    <subcellularLocation>
        <location evidence="1 7">Cell membrane</location>
        <topology evidence="1 7">Multi-pass membrane protein</topology>
    </subcellularLocation>
</comment>
<gene>
    <name evidence="9" type="ORF">NZD86_01395</name>
</gene>
<evidence type="ECO:0000256" key="3">
    <source>
        <dbReference type="ARBA" id="ARBA00022475"/>
    </source>
</evidence>
<evidence type="ECO:0000313" key="10">
    <source>
        <dbReference type="Proteomes" id="UP001164803"/>
    </source>
</evidence>
<dbReference type="NCBIfam" id="NF008049">
    <property type="entry name" value="PRK10782.1"/>
    <property type="match status" value="1"/>
</dbReference>
<feature type="transmembrane region" description="Helical" evidence="7">
    <location>
        <begin position="53"/>
        <end position="77"/>
    </location>
</feature>
<evidence type="ECO:0000259" key="8">
    <source>
        <dbReference type="PROSITE" id="PS50928"/>
    </source>
</evidence>
<dbReference type="Proteomes" id="UP001164803">
    <property type="component" value="Chromosome"/>
</dbReference>
<keyword evidence="5 7" id="KW-1133">Transmembrane helix</keyword>
<evidence type="ECO:0000256" key="7">
    <source>
        <dbReference type="RuleBase" id="RU363032"/>
    </source>
</evidence>
<dbReference type="CDD" id="cd06261">
    <property type="entry name" value="TM_PBP2"/>
    <property type="match status" value="1"/>
</dbReference>
<keyword evidence="10" id="KW-1185">Reference proteome</keyword>
<keyword evidence="2 7" id="KW-0813">Transport</keyword>
<dbReference type="PANTHER" id="PTHR30450:SF1">
    <property type="entry name" value="D-METHIONINE TRANSPORT SYSTEM PERMEASE PROTEIN METI-RELATED"/>
    <property type="match status" value="1"/>
</dbReference>
<reference evidence="9" key="1">
    <citation type="submission" date="2022-08" db="EMBL/GenBank/DDBJ databases">
        <title>Alicyclobacillus dauci DSM2870, complete genome.</title>
        <authorList>
            <person name="Wang Q."/>
            <person name="Cai R."/>
            <person name="Wang Z."/>
        </authorList>
    </citation>
    <scope>NUCLEOTIDE SEQUENCE</scope>
    <source>
        <strain evidence="9">DSM 28700</strain>
    </source>
</reference>
<evidence type="ECO:0000256" key="1">
    <source>
        <dbReference type="ARBA" id="ARBA00004651"/>
    </source>
</evidence>
<dbReference type="Gene3D" id="1.10.3720.10">
    <property type="entry name" value="MetI-like"/>
    <property type="match status" value="1"/>
</dbReference>
<feature type="domain" description="ABC transmembrane type-1" evidence="8">
    <location>
        <begin position="14"/>
        <end position="208"/>
    </location>
</feature>
<evidence type="ECO:0000256" key="5">
    <source>
        <dbReference type="ARBA" id="ARBA00022989"/>
    </source>
</evidence>
<dbReference type="InterPro" id="IPR051322">
    <property type="entry name" value="AA_ABC_Transporter_Permease"/>
</dbReference>
<dbReference type="PROSITE" id="PS50928">
    <property type="entry name" value="ABC_TM1"/>
    <property type="match status" value="1"/>
</dbReference>
<evidence type="ECO:0000313" key="9">
    <source>
        <dbReference type="EMBL" id="WAH37232.1"/>
    </source>
</evidence>
<dbReference type="InterPro" id="IPR000515">
    <property type="entry name" value="MetI-like"/>
</dbReference>
<evidence type="ECO:0000256" key="2">
    <source>
        <dbReference type="ARBA" id="ARBA00022448"/>
    </source>
</evidence>
<feature type="transmembrane region" description="Helical" evidence="7">
    <location>
        <begin position="189"/>
        <end position="208"/>
    </location>
</feature>
<proteinExistence type="inferred from homology"/>
<dbReference type="EMBL" id="CP104064">
    <property type="protein sequence ID" value="WAH37232.1"/>
    <property type="molecule type" value="Genomic_DNA"/>
</dbReference>
<dbReference type="PANTHER" id="PTHR30450">
    <property type="entry name" value="ABC TRANSPORTER PERMEASE"/>
    <property type="match status" value="1"/>
</dbReference>
<feature type="transmembrane region" description="Helical" evidence="7">
    <location>
        <begin position="83"/>
        <end position="106"/>
    </location>
</feature>
<evidence type="ECO:0000256" key="4">
    <source>
        <dbReference type="ARBA" id="ARBA00022692"/>
    </source>
</evidence>
<dbReference type="SUPFAM" id="SSF161098">
    <property type="entry name" value="MetI-like"/>
    <property type="match status" value="1"/>
</dbReference>
<keyword evidence="4 7" id="KW-0812">Transmembrane</keyword>
<organism evidence="9 10">
    <name type="scientific">Alicyclobacillus dauci</name>
    <dbReference type="NCBI Taxonomy" id="1475485"/>
    <lineage>
        <taxon>Bacteria</taxon>
        <taxon>Bacillati</taxon>
        <taxon>Bacillota</taxon>
        <taxon>Bacilli</taxon>
        <taxon>Bacillales</taxon>
        <taxon>Alicyclobacillaceae</taxon>
        <taxon>Alicyclobacillus</taxon>
    </lineage>
</organism>
<dbReference type="Pfam" id="PF00528">
    <property type="entry name" value="BPD_transp_1"/>
    <property type="match status" value="1"/>
</dbReference>
<dbReference type="RefSeq" id="WP_268044693.1">
    <property type="nucleotide sequence ID" value="NZ_CP104064.1"/>
</dbReference>
<comment type="similarity">
    <text evidence="7">Belongs to the binding-protein-dependent transport system permease family.</text>
</comment>